<evidence type="ECO:0000313" key="2">
    <source>
        <dbReference type="EMBL" id="CAA9343850.1"/>
    </source>
</evidence>
<gene>
    <name evidence="2" type="ORF">AVDCRST_MAG56-8045</name>
</gene>
<protein>
    <submittedName>
        <fullName evidence="2">Uncharacterized protein</fullName>
    </submittedName>
</protein>
<dbReference type="EMBL" id="CADCTQ010000676">
    <property type="protein sequence ID" value="CAA9343850.1"/>
    <property type="molecule type" value="Genomic_DNA"/>
</dbReference>
<feature type="region of interest" description="Disordered" evidence="1">
    <location>
        <begin position="1"/>
        <end position="67"/>
    </location>
</feature>
<organism evidence="2">
    <name type="scientific">uncultured Cytophagales bacterium</name>
    <dbReference type="NCBI Taxonomy" id="158755"/>
    <lineage>
        <taxon>Bacteria</taxon>
        <taxon>Pseudomonadati</taxon>
        <taxon>Bacteroidota</taxon>
        <taxon>Sphingobacteriia</taxon>
        <taxon>Sphingobacteriales</taxon>
        <taxon>environmental samples</taxon>
    </lineage>
</organism>
<name>A0A6J4LWL4_9SPHI</name>
<sequence length="67" mass="7384">VHHQGKRQSQNTGLHPVARRELRAHCLLPRRPAAQEPGEIRPGGQGGSPGKPDPRIAVWKTTRIDPL</sequence>
<proteinExistence type="predicted"/>
<dbReference type="AlphaFoldDB" id="A0A6J4LWL4"/>
<accession>A0A6J4LWL4</accession>
<feature type="non-terminal residue" evidence="2">
    <location>
        <position position="67"/>
    </location>
</feature>
<reference evidence="2" key="1">
    <citation type="submission" date="2020-02" db="EMBL/GenBank/DDBJ databases">
        <authorList>
            <person name="Meier V. D."/>
        </authorList>
    </citation>
    <scope>NUCLEOTIDE SEQUENCE</scope>
    <source>
        <strain evidence="2">AVDCRST_MAG56</strain>
    </source>
</reference>
<feature type="non-terminal residue" evidence="2">
    <location>
        <position position="1"/>
    </location>
</feature>
<evidence type="ECO:0000256" key="1">
    <source>
        <dbReference type="SAM" id="MobiDB-lite"/>
    </source>
</evidence>